<dbReference type="AlphaFoldDB" id="A0A9N9KGD2"/>
<evidence type="ECO:0000313" key="2">
    <source>
        <dbReference type="Proteomes" id="UP000789405"/>
    </source>
</evidence>
<name>A0A9N9KGD2_9GLOM</name>
<feature type="non-terminal residue" evidence="1">
    <location>
        <position position="1"/>
    </location>
</feature>
<sequence length="41" mass="4880">FPKAFDMFKLKAEITWNHQKESNSIELLAPNFQESIQNQQE</sequence>
<keyword evidence="2" id="KW-1185">Reference proteome</keyword>
<comment type="caution">
    <text evidence="1">The sequence shown here is derived from an EMBL/GenBank/DDBJ whole genome shotgun (WGS) entry which is preliminary data.</text>
</comment>
<evidence type="ECO:0000313" key="1">
    <source>
        <dbReference type="EMBL" id="CAG8829652.1"/>
    </source>
</evidence>
<dbReference type="Proteomes" id="UP000789405">
    <property type="component" value="Unassembled WGS sequence"/>
</dbReference>
<feature type="non-terminal residue" evidence="1">
    <location>
        <position position="41"/>
    </location>
</feature>
<gene>
    <name evidence="1" type="ORF">DERYTH_LOCUS28727</name>
</gene>
<protein>
    <submittedName>
        <fullName evidence="1">21264_t:CDS:1</fullName>
    </submittedName>
</protein>
<reference evidence="1" key="1">
    <citation type="submission" date="2021-06" db="EMBL/GenBank/DDBJ databases">
        <authorList>
            <person name="Kallberg Y."/>
            <person name="Tangrot J."/>
            <person name="Rosling A."/>
        </authorList>
    </citation>
    <scope>NUCLEOTIDE SEQUENCE</scope>
    <source>
        <strain evidence="1">MA453B</strain>
    </source>
</reference>
<dbReference type="EMBL" id="CAJVPY010073614">
    <property type="protein sequence ID" value="CAG8829652.1"/>
    <property type="molecule type" value="Genomic_DNA"/>
</dbReference>
<proteinExistence type="predicted"/>
<dbReference type="OrthoDB" id="10523194at2759"/>
<organism evidence="1 2">
    <name type="scientific">Dentiscutata erythropus</name>
    <dbReference type="NCBI Taxonomy" id="1348616"/>
    <lineage>
        <taxon>Eukaryota</taxon>
        <taxon>Fungi</taxon>
        <taxon>Fungi incertae sedis</taxon>
        <taxon>Mucoromycota</taxon>
        <taxon>Glomeromycotina</taxon>
        <taxon>Glomeromycetes</taxon>
        <taxon>Diversisporales</taxon>
        <taxon>Gigasporaceae</taxon>
        <taxon>Dentiscutata</taxon>
    </lineage>
</organism>
<accession>A0A9N9KGD2</accession>